<accession>A0A6J5P908</accession>
<gene>
    <name evidence="2" type="ORF">UFOVP853_37</name>
</gene>
<reference evidence="2" key="1">
    <citation type="submission" date="2020-04" db="EMBL/GenBank/DDBJ databases">
        <authorList>
            <person name="Chiriac C."/>
            <person name="Salcher M."/>
            <person name="Ghai R."/>
            <person name="Kavagutti S V."/>
        </authorList>
    </citation>
    <scope>NUCLEOTIDE SEQUENCE</scope>
</reference>
<evidence type="ECO:0000313" key="2">
    <source>
        <dbReference type="EMBL" id="CAB4166496.1"/>
    </source>
</evidence>
<evidence type="ECO:0000256" key="1">
    <source>
        <dbReference type="SAM" id="MobiDB-lite"/>
    </source>
</evidence>
<protein>
    <submittedName>
        <fullName evidence="2">Uncharacterized protein</fullName>
    </submittedName>
</protein>
<name>A0A6J5P908_9CAUD</name>
<organism evidence="2">
    <name type="scientific">uncultured Caudovirales phage</name>
    <dbReference type="NCBI Taxonomy" id="2100421"/>
    <lineage>
        <taxon>Viruses</taxon>
        <taxon>Duplodnaviria</taxon>
        <taxon>Heunggongvirae</taxon>
        <taxon>Uroviricota</taxon>
        <taxon>Caudoviricetes</taxon>
        <taxon>Peduoviridae</taxon>
        <taxon>Maltschvirus</taxon>
        <taxon>Maltschvirus maltsch</taxon>
    </lineage>
</organism>
<dbReference type="EMBL" id="LR796791">
    <property type="protein sequence ID" value="CAB4166496.1"/>
    <property type="molecule type" value="Genomic_DNA"/>
</dbReference>
<proteinExistence type="predicted"/>
<sequence length="148" mass="16308">MTAHAARPQVTERIKIRISATRTVEREITRYSDTLLIDRMHHAGQLSDRQYGAGARLHALFQAAGLGARVSARYGDSPRSDEEAEDAAAEAGDGGDARVGYRRLLRDAGGLMGPVLDALMHDQHPGVRWLATCQEALDWLADEWGMER</sequence>
<feature type="region of interest" description="Disordered" evidence="1">
    <location>
        <begin position="72"/>
        <end position="95"/>
    </location>
</feature>